<proteinExistence type="predicted"/>
<name>A0A178LKZ5_9PSED</name>
<dbReference type="OrthoDB" id="7018566at2"/>
<organism evidence="1 2">
    <name type="scientific">Pseudomonas oryzihabitans</name>
    <dbReference type="NCBI Taxonomy" id="47885"/>
    <lineage>
        <taxon>Bacteria</taxon>
        <taxon>Pseudomonadati</taxon>
        <taxon>Pseudomonadota</taxon>
        <taxon>Gammaproteobacteria</taxon>
        <taxon>Pseudomonadales</taxon>
        <taxon>Pseudomonadaceae</taxon>
        <taxon>Pseudomonas</taxon>
    </lineage>
</organism>
<sequence>MKNTPVGTFVIGAESRSSGKGKSPLSDAQAKAEVMLSEYRHALNDGLGAAEGEAFELACLHYLGDHKNVGVAWMVSQQRIYLLFGGADRPEPEYEPTWLLDMAKELTLFLRTFVVPDQKSAGTTFWGGVNHGPIVSYRFKLADSPASLNV</sequence>
<dbReference type="RefSeq" id="WP_064306949.1">
    <property type="nucleotide sequence ID" value="NZ_FMWB01000030.1"/>
</dbReference>
<evidence type="ECO:0000313" key="1">
    <source>
        <dbReference type="EMBL" id="OAN31738.1"/>
    </source>
</evidence>
<reference evidence="1 2" key="1">
    <citation type="submission" date="2016-04" db="EMBL/GenBank/DDBJ databases">
        <title>Draft Genome Sequences of Staphylococcus capitis Strain H36, S. capitis Strain H65, S. cohnii Strain H62, S. hominis Strain H69, Mycobacterium iranicum Strain H39, Plantibacter sp. Strain H53, Pseudomonas oryzihabitans Strain H72, and Microbacterium sp. Strain H83, isolated from residential settings.</title>
        <authorList>
            <person name="Lymperopoulou D."/>
            <person name="Adams R.I."/>
            <person name="Lindow S."/>
            <person name="Coil D.A."/>
            <person name="Jospin G."/>
            <person name="Eisen J.A."/>
        </authorList>
    </citation>
    <scope>NUCLEOTIDE SEQUENCE [LARGE SCALE GENOMIC DNA]</scope>
    <source>
        <strain evidence="1 2">H72</strain>
    </source>
</reference>
<dbReference type="Proteomes" id="UP000078356">
    <property type="component" value="Unassembled WGS sequence"/>
</dbReference>
<evidence type="ECO:0000313" key="2">
    <source>
        <dbReference type="Proteomes" id="UP000078356"/>
    </source>
</evidence>
<comment type="caution">
    <text evidence="1">The sequence shown here is derived from an EMBL/GenBank/DDBJ whole genome shotgun (WGS) entry which is preliminary data.</text>
</comment>
<gene>
    <name evidence="1" type="ORF">A4V15_11800</name>
</gene>
<dbReference type="EMBL" id="LWCR01000003">
    <property type="protein sequence ID" value="OAN31738.1"/>
    <property type="molecule type" value="Genomic_DNA"/>
</dbReference>
<protein>
    <submittedName>
        <fullName evidence="1">Uncharacterized protein</fullName>
    </submittedName>
</protein>
<accession>A0A178LKZ5</accession>
<dbReference type="AlphaFoldDB" id="A0A178LKZ5"/>